<sequence length="358" mass="39807">MNELIDILASLYECLGGISVRSLIYAIADIYARSHLGVLDREKILEILAQNLAGSLRTSPGNAKKIIESAIDCIPNARVISPAPAIGSVGVEKAPTLAHVVNKYVSPDASPRVKLEVIRRINLPQEAVKEVEAKITARSEGFAYIKSAVKSIKQYYPYVSISDVDLIRTAMSIARKALQNKPISDTDIYIREYIHIVDKPIYIALDVSGSMKEYIGALTKLKVAKNAIARYLHQMAHLRGLVSLVLFNTDADFMWTPHPVNIYLRDMIEILKYIYAMGGTELASALELLQSHEISRDIVIITDGRTHDPDKVLNLAKRFKRLHIVATEKSQFLKSLAKTTGGKYRELTPTLNILEVLS</sequence>
<dbReference type="HOGENOM" id="CLU_775270_0_0_2"/>
<dbReference type="InterPro" id="IPR036465">
    <property type="entry name" value="vWFA_dom_sf"/>
</dbReference>
<dbReference type="GeneID" id="4616678"/>
<dbReference type="Pfam" id="PF13519">
    <property type="entry name" value="VWA_2"/>
    <property type="match status" value="1"/>
</dbReference>
<reference evidence="2" key="1">
    <citation type="submission" date="2006-12" db="EMBL/GenBank/DDBJ databases">
        <title>Complete sequence of Pyrobaculum islandicum DSM 4184.</title>
        <authorList>
            <person name="Copeland A."/>
            <person name="Lucas S."/>
            <person name="Lapidus A."/>
            <person name="Barry K."/>
            <person name="Detter J.C."/>
            <person name="Glavina del Rio T."/>
            <person name="Dalin E."/>
            <person name="Tice H."/>
            <person name="Pitluck S."/>
            <person name="Meincke L."/>
            <person name="Brettin T."/>
            <person name="Bruce D."/>
            <person name="Han C."/>
            <person name="Tapia R."/>
            <person name="Gilna P."/>
            <person name="Schmutz J."/>
            <person name="Larimer F."/>
            <person name="Land M."/>
            <person name="Hauser L."/>
            <person name="Kyrpides N."/>
            <person name="Mikhailova N."/>
            <person name="Cozen A.E."/>
            <person name="Fitz-Gibbon S.T."/>
            <person name="House C.H."/>
            <person name="Saltikov C."/>
            <person name="Lowe T."/>
            <person name="Richardson P."/>
        </authorList>
    </citation>
    <scope>NUCLEOTIDE SEQUENCE [LARGE SCALE GENOMIC DNA]</scope>
    <source>
        <strain evidence="2">DSM 4184</strain>
    </source>
</reference>
<dbReference type="STRING" id="384616.Pisl_0851"/>
<protein>
    <submittedName>
        <fullName evidence="2">von Willebrand factor, type A</fullName>
    </submittedName>
</protein>
<feature type="domain" description="VWFA" evidence="1">
    <location>
        <begin position="200"/>
        <end position="358"/>
    </location>
</feature>
<gene>
    <name evidence="2" type="ordered locus">Pisl_0851</name>
</gene>
<dbReference type="eggNOG" id="arCOG00445">
    <property type="taxonomic scope" value="Archaea"/>
</dbReference>
<dbReference type="RefSeq" id="WP_011762603.1">
    <property type="nucleotide sequence ID" value="NC_008701.1"/>
</dbReference>
<dbReference type="EMBL" id="CP000504">
    <property type="protein sequence ID" value="ABL88027.1"/>
    <property type="molecule type" value="Genomic_DNA"/>
</dbReference>
<dbReference type="OrthoDB" id="64524at2157"/>
<organism evidence="2 3">
    <name type="scientific">Pyrobaculum islandicum (strain DSM 4184 / JCM 9189 / GEO3)</name>
    <dbReference type="NCBI Taxonomy" id="384616"/>
    <lineage>
        <taxon>Archaea</taxon>
        <taxon>Thermoproteota</taxon>
        <taxon>Thermoprotei</taxon>
        <taxon>Thermoproteales</taxon>
        <taxon>Thermoproteaceae</taxon>
        <taxon>Pyrobaculum</taxon>
    </lineage>
</organism>
<name>A1RSU5_PYRIL</name>
<dbReference type="Proteomes" id="UP000002595">
    <property type="component" value="Chromosome"/>
</dbReference>
<dbReference type="InterPro" id="IPR002035">
    <property type="entry name" value="VWF_A"/>
</dbReference>
<dbReference type="Gene3D" id="3.40.50.410">
    <property type="entry name" value="von Willebrand factor, type A domain"/>
    <property type="match status" value="1"/>
</dbReference>
<proteinExistence type="predicted"/>
<dbReference type="AlphaFoldDB" id="A1RSU5"/>
<accession>A1RSU5</accession>
<dbReference type="KEGG" id="pis:Pisl_0851"/>
<evidence type="ECO:0000313" key="2">
    <source>
        <dbReference type="EMBL" id="ABL88027.1"/>
    </source>
</evidence>
<dbReference type="SMART" id="SM00327">
    <property type="entry name" value="VWA"/>
    <property type="match status" value="1"/>
</dbReference>
<evidence type="ECO:0000259" key="1">
    <source>
        <dbReference type="PROSITE" id="PS50234"/>
    </source>
</evidence>
<evidence type="ECO:0000313" key="3">
    <source>
        <dbReference type="Proteomes" id="UP000002595"/>
    </source>
</evidence>
<dbReference type="PROSITE" id="PS50234">
    <property type="entry name" value="VWFA"/>
    <property type="match status" value="1"/>
</dbReference>
<dbReference type="SUPFAM" id="SSF53300">
    <property type="entry name" value="vWA-like"/>
    <property type="match status" value="1"/>
</dbReference>
<keyword evidence="3" id="KW-1185">Reference proteome</keyword>